<feature type="chain" id="PRO_5025560873" evidence="2">
    <location>
        <begin position="24"/>
        <end position="423"/>
    </location>
</feature>
<feature type="signal peptide" evidence="2">
    <location>
        <begin position="1"/>
        <end position="23"/>
    </location>
</feature>
<gene>
    <name evidence="3" type="ORF">BU26DRAFT_564114</name>
</gene>
<keyword evidence="4" id="KW-1185">Reference proteome</keyword>
<feature type="region of interest" description="Disordered" evidence="1">
    <location>
        <begin position="400"/>
        <end position="423"/>
    </location>
</feature>
<feature type="region of interest" description="Disordered" evidence="1">
    <location>
        <begin position="32"/>
        <end position="56"/>
    </location>
</feature>
<organism evidence="3 4">
    <name type="scientific">Trematosphaeria pertusa</name>
    <dbReference type="NCBI Taxonomy" id="390896"/>
    <lineage>
        <taxon>Eukaryota</taxon>
        <taxon>Fungi</taxon>
        <taxon>Dikarya</taxon>
        <taxon>Ascomycota</taxon>
        <taxon>Pezizomycotina</taxon>
        <taxon>Dothideomycetes</taxon>
        <taxon>Pleosporomycetidae</taxon>
        <taxon>Pleosporales</taxon>
        <taxon>Massarineae</taxon>
        <taxon>Trematosphaeriaceae</taxon>
        <taxon>Trematosphaeria</taxon>
    </lineage>
</organism>
<evidence type="ECO:0000256" key="1">
    <source>
        <dbReference type="SAM" id="MobiDB-lite"/>
    </source>
</evidence>
<dbReference type="OrthoDB" id="191139at2759"/>
<reference evidence="3" key="1">
    <citation type="journal article" date="2020" name="Stud. Mycol.">
        <title>101 Dothideomycetes genomes: a test case for predicting lifestyles and emergence of pathogens.</title>
        <authorList>
            <person name="Haridas S."/>
            <person name="Albert R."/>
            <person name="Binder M."/>
            <person name="Bloem J."/>
            <person name="Labutti K."/>
            <person name="Salamov A."/>
            <person name="Andreopoulos B."/>
            <person name="Baker S."/>
            <person name="Barry K."/>
            <person name="Bills G."/>
            <person name="Bluhm B."/>
            <person name="Cannon C."/>
            <person name="Castanera R."/>
            <person name="Culley D."/>
            <person name="Daum C."/>
            <person name="Ezra D."/>
            <person name="Gonzalez J."/>
            <person name="Henrissat B."/>
            <person name="Kuo A."/>
            <person name="Liang C."/>
            <person name="Lipzen A."/>
            <person name="Lutzoni F."/>
            <person name="Magnuson J."/>
            <person name="Mondo S."/>
            <person name="Nolan M."/>
            <person name="Ohm R."/>
            <person name="Pangilinan J."/>
            <person name="Park H.-J."/>
            <person name="Ramirez L."/>
            <person name="Alfaro M."/>
            <person name="Sun H."/>
            <person name="Tritt A."/>
            <person name="Yoshinaga Y."/>
            <person name="Zwiers L.-H."/>
            <person name="Turgeon B."/>
            <person name="Goodwin S."/>
            <person name="Spatafora J."/>
            <person name="Crous P."/>
            <person name="Grigoriev I."/>
        </authorList>
    </citation>
    <scope>NUCLEOTIDE SEQUENCE</scope>
    <source>
        <strain evidence="3">CBS 122368</strain>
    </source>
</reference>
<dbReference type="Proteomes" id="UP000800094">
    <property type="component" value="Unassembled WGS sequence"/>
</dbReference>
<dbReference type="AlphaFoldDB" id="A0A6A6IIK2"/>
<evidence type="ECO:0000256" key="2">
    <source>
        <dbReference type="SAM" id="SignalP"/>
    </source>
</evidence>
<proteinExistence type="predicted"/>
<dbReference type="GeneID" id="54586584"/>
<sequence>MNLTGSSSLAVVLVLCLLAGASTFIADLSAASKNSSAGGSSTTTSTGAGSLHRRASQWDVPHPADDKLWDKSVCKGAALIEAIRVPEGAASHFFDNQPKTIQGPSLLEGIAGFHSLLSWTFANHASPPVAVQSPFVEFPQSFEDWGWKLYDGDELNPRNGDFEWSGWGIADALRGIGVSDKPYNHPDGKIRVSWVHHGPAWDDNGDHNEVRGQTYAHNGRQYPFTDAHFQYGINPEEGVIIALNLKAPEFTKDLNDQVWPKDQLPELRRCSDVMYGLWKFWKNMIGQKDSFKRLRYYAVAAITNQDSKEIIVRAVGTDDIPEWKESIWVGIGTYDQLNEPGVALLGAPSSWSLGYLLIQHKADFGDLRPVGVRVFMCNSEAVGSTRKVCLLWYLKDAPPPPPNTSTTSSAPSASGSLRRVRRN</sequence>
<feature type="compositionally biased region" description="Low complexity" evidence="1">
    <location>
        <begin position="32"/>
        <end position="50"/>
    </location>
</feature>
<accession>A0A6A6IIK2</accession>
<dbReference type="EMBL" id="ML987194">
    <property type="protein sequence ID" value="KAF2250241.1"/>
    <property type="molecule type" value="Genomic_DNA"/>
</dbReference>
<dbReference type="RefSeq" id="XP_033685245.1">
    <property type="nucleotide sequence ID" value="XM_033833254.1"/>
</dbReference>
<keyword evidence="2" id="KW-0732">Signal</keyword>
<name>A0A6A6IIK2_9PLEO</name>
<evidence type="ECO:0000313" key="4">
    <source>
        <dbReference type="Proteomes" id="UP000800094"/>
    </source>
</evidence>
<feature type="compositionally biased region" description="Low complexity" evidence="1">
    <location>
        <begin position="404"/>
        <end position="416"/>
    </location>
</feature>
<protein>
    <submittedName>
        <fullName evidence="3">Uncharacterized protein</fullName>
    </submittedName>
</protein>
<evidence type="ECO:0000313" key="3">
    <source>
        <dbReference type="EMBL" id="KAF2250241.1"/>
    </source>
</evidence>